<organism evidence="2 3">
    <name type="scientific">Alteromonas sediminis</name>
    <dbReference type="NCBI Taxonomy" id="2259342"/>
    <lineage>
        <taxon>Bacteria</taxon>
        <taxon>Pseudomonadati</taxon>
        <taxon>Pseudomonadota</taxon>
        <taxon>Gammaproteobacteria</taxon>
        <taxon>Alteromonadales</taxon>
        <taxon>Alteromonadaceae</taxon>
        <taxon>Alteromonas/Salinimonas group</taxon>
        <taxon>Alteromonas</taxon>
    </lineage>
</organism>
<protein>
    <submittedName>
        <fullName evidence="2">Uncharacterized protein</fullName>
    </submittedName>
</protein>
<feature type="chain" id="PRO_5018064921" evidence="1">
    <location>
        <begin position="27"/>
        <end position="239"/>
    </location>
</feature>
<dbReference type="RefSeq" id="WP_124026482.1">
    <property type="nucleotide sequence ID" value="NZ_JBHRSN010000005.1"/>
</dbReference>
<keyword evidence="1" id="KW-0732">Signal</keyword>
<proteinExistence type="predicted"/>
<dbReference type="EMBL" id="RPOK01000001">
    <property type="protein sequence ID" value="RPJ68481.1"/>
    <property type="molecule type" value="Genomic_DNA"/>
</dbReference>
<sequence>MARLATRLSPVLCIAGYLSILGAAHADSTLQSQIEHAVLQFEQTPIQNWSYRVERYENEEGDITQFTELYQPAKDADMRWSLLTINGMTPSEKQHLRYKKDKNNADNHGVALKLRELIVLESLQLQSETAHTYTANFDVMLEKLGEDASQQLTGQLIYDKQAAFISTIEITNVAPFSPVMTAKIADFKLSLHFKKVGDAVLASQQNMSMTGTFAFFTEINEVSTDTFSHYVYVGETATP</sequence>
<reference evidence="2 3" key="1">
    <citation type="submission" date="2018-11" db="EMBL/GenBank/DDBJ databases">
        <authorList>
            <person name="Ye M.-Q."/>
            <person name="Du Z.-J."/>
        </authorList>
    </citation>
    <scope>NUCLEOTIDE SEQUENCE [LARGE SCALE GENOMIC DNA]</scope>
    <source>
        <strain evidence="2 3">U0105</strain>
    </source>
</reference>
<comment type="caution">
    <text evidence="2">The sequence shown here is derived from an EMBL/GenBank/DDBJ whole genome shotgun (WGS) entry which is preliminary data.</text>
</comment>
<evidence type="ECO:0000256" key="1">
    <source>
        <dbReference type="SAM" id="SignalP"/>
    </source>
</evidence>
<dbReference type="Proteomes" id="UP000275281">
    <property type="component" value="Unassembled WGS sequence"/>
</dbReference>
<feature type="signal peptide" evidence="1">
    <location>
        <begin position="1"/>
        <end position="26"/>
    </location>
</feature>
<dbReference type="OrthoDB" id="6292668at2"/>
<accession>A0A3N5YQL6</accession>
<keyword evidence="3" id="KW-1185">Reference proteome</keyword>
<evidence type="ECO:0000313" key="2">
    <source>
        <dbReference type="EMBL" id="RPJ68481.1"/>
    </source>
</evidence>
<dbReference type="AlphaFoldDB" id="A0A3N5YQL6"/>
<evidence type="ECO:0000313" key="3">
    <source>
        <dbReference type="Proteomes" id="UP000275281"/>
    </source>
</evidence>
<name>A0A3N5YQL6_9ALTE</name>
<gene>
    <name evidence="2" type="ORF">DRW07_03490</name>
</gene>